<dbReference type="InterPro" id="IPR050613">
    <property type="entry name" value="Sec_Metabolite_Reg"/>
</dbReference>
<name>A0A9P4SGT0_9PEZI</name>
<comment type="subcellular location">
    <subcellularLocation>
        <location evidence="1">Nucleus</location>
    </subcellularLocation>
</comment>
<dbReference type="GO" id="GO:0005634">
    <property type="term" value="C:nucleus"/>
    <property type="evidence" value="ECO:0007669"/>
    <property type="project" value="UniProtKB-SubCell"/>
</dbReference>
<dbReference type="GO" id="GO:0008270">
    <property type="term" value="F:zinc ion binding"/>
    <property type="evidence" value="ECO:0007669"/>
    <property type="project" value="InterPro"/>
</dbReference>
<evidence type="ECO:0000313" key="6">
    <source>
        <dbReference type="Proteomes" id="UP000799429"/>
    </source>
</evidence>
<keyword evidence="6" id="KW-1185">Reference proteome</keyword>
<feature type="region of interest" description="Disordered" evidence="3">
    <location>
        <begin position="131"/>
        <end position="160"/>
    </location>
</feature>
<evidence type="ECO:0000313" key="5">
    <source>
        <dbReference type="EMBL" id="KAF2842237.1"/>
    </source>
</evidence>
<feature type="compositionally biased region" description="Polar residues" evidence="3">
    <location>
        <begin position="132"/>
        <end position="154"/>
    </location>
</feature>
<evidence type="ECO:0000256" key="2">
    <source>
        <dbReference type="ARBA" id="ARBA00023242"/>
    </source>
</evidence>
<dbReference type="EMBL" id="MU006090">
    <property type="protein sequence ID" value="KAF2842237.1"/>
    <property type="molecule type" value="Genomic_DNA"/>
</dbReference>
<comment type="caution">
    <text evidence="5">The sequence shown here is derived from an EMBL/GenBank/DDBJ whole genome shotgun (WGS) entry which is preliminary data.</text>
</comment>
<dbReference type="PANTHER" id="PTHR31001">
    <property type="entry name" value="UNCHARACTERIZED TRANSCRIPTIONAL REGULATORY PROTEIN"/>
    <property type="match status" value="1"/>
</dbReference>
<feature type="compositionally biased region" description="Basic and acidic residues" evidence="3">
    <location>
        <begin position="66"/>
        <end position="83"/>
    </location>
</feature>
<dbReference type="PANTHER" id="PTHR31001:SF40">
    <property type="entry name" value="ZN(II)2CYS6 TRANSCRIPTION FACTOR (EUROFUNG)"/>
    <property type="match status" value="1"/>
</dbReference>
<gene>
    <name evidence="5" type="ORF">M501DRAFT_1013590</name>
</gene>
<keyword evidence="2" id="KW-0539">Nucleus</keyword>
<dbReference type="Proteomes" id="UP000799429">
    <property type="component" value="Unassembled WGS sequence"/>
</dbReference>
<dbReference type="GO" id="GO:0006351">
    <property type="term" value="P:DNA-templated transcription"/>
    <property type="evidence" value="ECO:0007669"/>
    <property type="project" value="InterPro"/>
</dbReference>
<dbReference type="SMART" id="SM00906">
    <property type="entry name" value="Fungal_trans"/>
    <property type="match status" value="1"/>
</dbReference>
<organism evidence="5 6">
    <name type="scientific">Patellaria atrata CBS 101060</name>
    <dbReference type="NCBI Taxonomy" id="1346257"/>
    <lineage>
        <taxon>Eukaryota</taxon>
        <taxon>Fungi</taxon>
        <taxon>Dikarya</taxon>
        <taxon>Ascomycota</taxon>
        <taxon>Pezizomycotina</taxon>
        <taxon>Dothideomycetes</taxon>
        <taxon>Dothideomycetes incertae sedis</taxon>
        <taxon>Patellariales</taxon>
        <taxon>Patellariaceae</taxon>
        <taxon>Patellaria</taxon>
    </lineage>
</organism>
<feature type="region of interest" description="Disordered" evidence="3">
    <location>
        <begin position="58"/>
        <end position="83"/>
    </location>
</feature>
<dbReference type="CDD" id="cd12148">
    <property type="entry name" value="fungal_TF_MHR"/>
    <property type="match status" value="1"/>
</dbReference>
<accession>A0A9P4SGT0</accession>
<proteinExistence type="predicted"/>
<sequence>MSQTSIVPRRRNGKLPACEPCRIRKLAYDHTVPCQRCRGRKTTHLCVYLAASSSRSPTSIVNREASSGKRNLETRRDVRANRNDVDLQVDENRNEGCEASQLITDSTPTSNKPARFLGPTSFYAVFQENRDNLNSTDSPDTSGYSSIEHQTPHSARSGGSDASTTCLVALGIQALQQIPDEKTCDVLFARHVNLNDGWIRLAAVRLSQSMFTTFGGILSNRDYNQIRNLAQLMLSNGQNALEDEEDPQQYMSSFSGRNLRWEALGVLFTYWAYGSVSSPGNDEIIACLDPHSKDRRKVMIRFKECAALCLKICDMDGYSNPIMVYLMYKLNLLQSIITGDACPTVWRGHGALVATTLSAGLNTNPDTFPTETTIGLEARRRVYTTVYNIDKVMATMLGRPPLLSVRYSSTPLPLDLSDAALLCEDSSISAEITSLDSNGWNTNNRIHSATILRARAMFASIREGILEIALGPKLNSSEITMELKERTLSIYSQLPNVLVYRPNHLTDTDIPGSEIYIRALLRLEHLQDRFLLERLLIRNSNAHVQDLVDVCVEMLSVTLVFWKYKDRFAGLDSDFEWLVLSYAVPASGILCVELLKQTKRPNYIQCNIPRSEVIQSLSLLVAFLDWVKISAPNSNLCFGVKSIVCRVLDQVLARPPVVPDDPPVEFSVDIPFNMADYDNFSHLDLLDAFDWLN</sequence>
<evidence type="ECO:0000256" key="1">
    <source>
        <dbReference type="ARBA" id="ARBA00004123"/>
    </source>
</evidence>
<protein>
    <recommendedName>
        <fullName evidence="4">Xylanolytic transcriptional activator regulatory domain-containing protein</fullName>
    </recommendedName>
</protein>
<dbReference type="Pfam" id="PF04082">
    <property type="entry name" value="Fungal_trans"/>
    <property type="match status" value="1"/>
</dbReference>
<feature type="domain" description="Xylanolytic transcriptional activator regulatory" evidence="4">
    <location>
        <begin position="345"/>
        <end position="419"/>
    </location>
</feature>
<reference evidence="5" key="1">
    <citation type="journal article" date="2020" name="Stud. Mycol.">
        <title>101 Dothideomycetes genomes: a test case for predicting lifestyles and emergence of pathogens.</title>
        <authorList>
            <person name="Haridas S."/>
            <person name="Albert R."/>
            <person name="Binder M."/>
            <person name="Bloem J."/>
            <person name="Labutti K."/>
            <person name="Salamov A."/>
            <person name="Andreopoulos B."/>
            <person name="Baker S."/>
            <person name="Barry K."/>
            <person name="Bills G."/>
            <person name="Bluhm B."/>
            <person name="Cannon C."/>
            <person name="Castanera R."/>
            <person name="Culley D."/>
            <person name="Daum C."/>
            <person name="Ezra D."/>
            <person name="Gonzalez J."/>
            <person name="Henrissat B."/>
            <person name="Kuo A."/>
            <person name="Liang C."/>
            <person name="Lipzen A."/>
            <person name="Lutzoni F."/>
            <person name="Magnuson J."/>
            <person name="Mondo S."/>
            <person name="Nolan M."/>
            <person name="Ohm R."/>
            <person name="Pangilinan J."/>
            <person name="Park H.-J."/>
            <person name="Ramirez L."/>
            <person name="Alfaro M."/>
            <person name="Sun H."/>
            <person name="Tritt A."/>
            <person name="Yoshinaga Y."/>
            <person name="Zwiers L.-H."/>
            <person name="Turgeon B."/>
            <person name="Goodwin S."/>
            <person name="Spatafora J."/>
            <person name="Crous P."/>
            <person name="Grigoriev I."/>
        </authorList>
    </citation>
    <scope>NUCLEOTIDE SEQUENCE</scope>
    <source>
        <strain evidence="5">CBS 101060</strain>
    </source>
</reference>
<dbReference type="OrthoDB" id="4898680at2759"/>
<dbReference type="AlphaFoldDB" id="A0A9P4SGT0"/>
<evidence type="ECO:0000256" key="3">
    <source>
        <dbReference type="SAM" id="MobiDB-lite"/>
    </source>
</evidence>
<dbReference type="InterPro" id="IPR007219">
    <property type="entry name" value="XnlR_reg_dom"/>
</dbReference>
<dbReference type="GO" id="GO:0003677">
    <property type="term" value="F:DNA binding"/>
    <property type="evidence" value="ECO:0007669"/>
    <property type="project" value="InterPro"/>
</dbReference>
<evidence type="ECO:0000259" key="4">
    <source>
        <dbReference type="SMART" id="SM00906"/>
    </source>
</evidence>